<proteinExistence type="predicted"/>
<dbReference type="EMBL" id="UINC01204468">
    <property type="protein sequence ID" value="SVE25205.1"/>
    <property type="molecule type" value="Genomic_DNA"/>
</dbReference>
<gene>
    <name evidence="1" type="ORF">METZ01_LOCUS478059</name>
</gene>
<accession>A0A383C0V4</accession>
<feature type="non-terminal residue" evidence="1">
    <location>
        <position position="76"/>
    </location>
</feature>
<protein>
    <submittedName>
        <fullName evidence="1">Uncharacterized protein</fullName>
    </submittedName>
</protein>
<dbReference type="AlphaFoldDB" id="A0A383C0V4"/>
<sequence length="76" mass="7931">MSKRLGLRGSLVREAPIPCATAPICGNRYCAILGPAAHASKPVKTVPSSAYIALLTSPQSTISKRINAPVNNSELT</sequence>
<organism evidence="1">
    <name type="scientific">marine metagenome</name>
    <dbReference type="NCBI Taxonomy" id="408172"/>
    <lineage>
        <taxon>unclassified sequences</taxon>
        <taxon>metagenomes</taxon>
        <taxon>ecological metagenomes</taxon>
    </lineage>
</organism>
<reference evidence="1" key="1">
    <citation type="submission" date="2018-05" db="EMBL/GenBank/DDBJ databases">
        <authorList>
            <person name="Lanie J.A."/>
            <person name="Ng W.-L."/>
            <person name="Kazmierczak K.M."/>
            <person name="Andrzejewski T.M."/>
            <person name="Davidsen T.M."/>
            <person name="Wayne K.J."/>
            <person name="Tettelin H."/>
            <person name="Glass J.I."/>
            <person name="Rusch D."/>
            <person name="Podicherti R."/>
            <person name="Tsui H.-C.T."/>
            <person name="Winkler M.E."/>
        </authorList>
    </citation>
    <scope>NUCLEOTIDE SEQUENCE</scope>
</reference>
<name>A0A383C0V4_9ZZZZ</name>
<evidence type="ECO:0000313" key="1">
    <source>
        <dbReference type="EMBL" id="SVE25205.1"/>
    </source>
</evidence>